<dbReference type="AlphaFoldDB" id="A0A2T1DZQ7"/>
<keyword evidence="3" id="KW-0808">Transferase</keyword>
<comment type="caution">
    <text evidence="3">The sequence shown here is derived from an EMBL/GenBank/DDBJ whole genome shotgun (WGS) entry which is preliminary data.</text>
</comment>
<keyword evidence="4" id="KW-1185">Reference proteome</keyword>
<gene>
    <name evidence="3" type="ORF">C7B82_20990</name>
</gene>
<reference evidence="3 4" key="2">
    <citation type="submission" date="2018-03" db="EMBL/GenBank/DDBJ databases">
        <title>The ancient ancestry and fast evolution of plastids.</title>
        <authorList>
            <person name="Moore K.R."/>
            <person name="Magnabosco C."/>
            <person name="Momper L."/>
            <person name="Gold D.A."/>
            <person name="Bosak T."/>
            <person name="Fournier G.P."/>
        </authorList>
    </citation>
    <scope>NUCLEOTIDE SEQUENCE [LARGE SCALE GENOMIC DNA]</scope>
    <source>
        <strain evidence="3 4">ULC18</strain>
    </source>
</reference>
<dbReference type="OrthoDB" id="9768685at2"/>
<organism evidence="3 4">
    <name type="scientific">Stenomitos frigidus ULC18</name>
    <dbReference type="NCBI Taxonomy" id="2107698"/>
    <lineage>
        <taxon>Bacteria</taxon>
        <taxon>Bacillati</taxon>
        <taxon>Cyanobacteriota</taxon>
        <taxon>Cyanophyceae</taxon>
        <taxon>Leptolyngbyales</taxon>
        <taxon>Leptolyngbyaceae</taxon>
        <taxon>Stenomitos</taxon>
    </lineage>
</organism>
<dbReference type="EMBL" id="PVWK01000117">
    <property type="protein sequence ID" value="PSB25983.1"/>
    <property type="molecule type" value="Genomic_DNA"/>
</dbReference>
<dbReference type="PANTHER" id="PTHR12526:SF635">
    <property type="entry name" value="GLYCOSYL TRANSFERASE GROUP 1"/>
    <property type="match status" value="1"/>
</dbReference>
<protein>
    <submittedName>
        <fullName evidence="3">Glycosyl transferase</fullName>
    </submittedName>
</protein>
<reference evidence="4" key="1">
    <citation type="submission" date="2018-02" db="EMBL/GenBank/DDBJ databases">
        <authorList>
            <person name="Moore K."/>
            <person name="Momper L."/>
        </authorList>
    </citation>
    <scope>NUCLEOTIDE SEQUENCE [LARGE SCALE GENOMIC DNA]</scope>
    <source>
        <strain evidence="4">ULC18</strain>
    </source>
</reference>
<feature type="domain" description="Glycosyl transferase family 1" evidence="1">
    <location>
        <begin position="228"/>
        <end position="388"/>
    </location>
</feature>
<evidence type="ECO:0000313" key="3">
    <source>
        <dbReference type="EMBL" id="PSB25983.1"/>
    </source>
</evidence>
<evidence type="ECO:0000259" key="1">
    <source>
        <dbReference type="Pfam" id="PF00534"/>
    </source>
</evidence>
<evidence type="ECO:0000259" key="2">
    <source>
        <dbReference type="Pfam" id="PF13439"/>
    </source>
</evidence>
<dbReference type="PANTHER" id="PTHR12526">
    <property type="entry name" value="GLYCOSYLTRANSFERASE"/>
    <property type="match status" value="1"/>
</dbReference>
<sequence length="417" mass="47285">MGNSVLHLNFADNDGGAARSAYKIHSGLRHLGWNSHMLVRKQITNDRDVDDIQKHQSWLWFGDALSRKLLDRQLCLENWYYPSSSALAQHPWFQSADVVQLYNLHPHFFSHRMLPQLSRQKPVVWRLPDMWAFTGHCTYSYECDRWQTGCGHCPHLDSYPPLKHDTTAFLWREKQRMYHRSQLAIVVTNRWMESLLQKSPLLSHLPIHRIPNGVNTDVFYPIPKVDARAALNLPLDANVVLFAAANTTEVRKGCDYVLPVMQNLAAANVPALVLVVLGQDSETWQDGSGYHTVRLESTDSDRALAMAYSAADVFLHPALVENFPNTILESMACGTPCVAFDVGGVGDILQSHKTGYLAAYRNTDDLVKGTFQLLTDAEQRLHMSDACRQLIETEYNLELQAKRFAQVYETVIAQAKP</sequence>
<accession>A0A2T1DZQ7</accession>
<dbReference type="CDD" id="cd03825">
    <property type="entry name" value="GT4_WcaC-like"/>
    <property type="match status" value="1"/>
</dbReference>
<feature type="domain" description="Glycosyltransferase subfamily 4-like N-terminal" evidence="2">
    <location>
        <begin position="15"/>
        <end position="217"/>
    </location>
</feature>
<dbReference type="GO" id="GO:0016757">
    <property type="term" value="F:glycosyltransferase activity"/>
    <property type="evidence" value="ECO:0007669"/>
    <property type="project" value="InterPro"/>
</dbReference>
<dbReference type="Pfam" id="PF00534">
    <property type="entry name" value="Glycos_transf_1"/>
    <property type="match status" value="1"/>
</dbReference>
<evidence type="ECO:0000313" key="4">
    <source>
        <dbReference type="Proteomes" id="UP000239576"/>
    </source>
</evidence>
<dbReference type="InterPro" id="IPR028098">
    <property type="entry name" value="Glyco_trans_4-like_N"/>
</dbReference>
<proteinExistence type="predicted"/>
<dbReference type="SUPFAM" id="SSF53756">
    <property type="entry name" value="UDP-Glycosyltransferase/glycogen phosphorylase"/>
    <property type="match status" value="1"/>
</dbReference>
<dbReference type="Pfam" id="PF13439">
    <property type="entry name" value="Glyco_transf_4"/>
    <property type="match status" value="1"/>
</dbReference>
<dbReference type="Proteomes" id="UP000239576">
    <property type="component" value="Unassembled WGS sequence"/>
</dbReference>
<name>A0A2T1DZQ7_9CYAN</name>
<dbReference type="RefSeq" id="WP_106258318.1">
    <property type="nucleotide sequence ID" value="NZ_CAWNSW010000166.1"/>
</dbReference>
<dbReference type="Gene3D" id="3.40.50.2000">
    <property type="entry name" value="Glycogen Phosphorylase B"/>
    <property type="match status" value="2"/>
</dbReference>
<dbReference type="InterPro" id="IPR001296">
    <property type="entry name" value="Glyco_trans_1"/>
</dbReference>